<dbReference type="Pfam" id="PF01262">
    <property type="entry name" value="AlaDh_PNT_C"/>
    <property type="match status" value="1"/>
</dbReference>
<dbReference type="Gene3D" id="3.40.50.720">
    <property type="entry name" value="NAD(P)-binding Rossmann-like Domain"/>
    <property type="match status" value="2"/>
</dbReference>
<evidence type="ECO:0000256" key="8">
    <source>
        <dbReference type="PIRSR" id="PIRSR000183-3"/>
    </source>
</evidence>
<dbReference type="InterPro" id="IPR008143">
    <property type="entry name" value="Ala_DH/PNT_CS2"/>
</dbReference>
<dbReference type="SUPFAM" id="SSF52283">
    <property type="entry name" value="Formate/glycerate dehydrogenase catalytic domain-like"/>
    <property type="match status" value="1"/>
</dbReference>
<evidence type="ECO:0000256" key="2">
    <source>
        <dbReference type="ARBA" id="ARBA00012897"/>
    </source>
</evidence>
<dbReference type="Pfam" id="PF05222">
    <property type="entry name" value="AlaDh_PNT_N"/>
    <property type="match status" value="1"/>
</dbReference>
<feature type="binding site" evidence="8">
    <location>
        <position position="198"/>
    </location>
    <ligand>
        <name>NAD(+)</name>
        <dbReference type="ChEBI" id="CHEBI:57540"/>
    </ligand>
</feature>
<dbReference type="InterPro" id="IPR036291">
    <property type="entry name" value="NAD(P)-bd_dom_sf"/>
</dbReference>
<feature type="binding site" evidence="8">
    <location>
        <position position="134"/>
    </location>
    <ligand>
        <name>NAD(+)</name>
        <dbReference type="ChEBI" id="CHEBI:57540"/>
    </ligand>
</feature>
<dbReference type="GO" id="GO:0000286">
    <property type="term" value="F:alanine dehydrogenase activity"/>
    <property type="evidence" value="ECO:0007669"/>
    <property type="project" value="UniProtKB-UniRule"/>
</dbReference>
<comment type="catalytic activity">
    <reaction evidence="5">
        <text>L-alanine + NAD(+) + H2O = pyruvate + NH4(+) + NADH + H(+)</text>
        <dbReference type="Rhea" id="RHEA:18405"/>
        <dbReference type="ChEBI" id="CHEBI:15361"/>
        <dbReference type="ChEBI" id="CHEBI:15377"/>
        <dbReference type="ChEBI" id="CHEBI:15378"/>
        <dbReference type="ChEBI" id="CHEBI:28938"/>
        <dbReference type="ChEBI" id="CHEBI:57540"/>
        <dbReference type="ChEBI" id="CHEBI:57945"/>
        <dbReference type="ChEBI" id="CHEBI:57972"/>
        <dbReference type="EC" id="1.4.1.1"/>
    </reaction>
</comment>
<dbReference type="AlphaFoldDB" id="A0A1G9NJ45"/>
<dbReference type="PROSITE" id="PS00837">
    <property type="entry name" value="ALADH_PNT_2"/>
    <property type="match status" value="1"/>
</dbReference>
<dbReference type="OrthoDB" id="9804592at2"/>
<evidence type="ECO:0000256" key="7">
    <source>
        <dbReference type="PIRSR" id="PIRSR000183-2"/>
    </source>
</evidence>
<dbReference type="GO" id="GO:0000166">
    <property type="term" value="F:nucleotide binding"/>
    <property type="evidence" value="ECO:0007669"/>
    <property type="project" value="UniProtKB-KW"/>
</dbReference>
<keyword evidence="12" id="KW-1185">Reference proteome</keyword>
<evidence type="ECO:0000256" key="4">
    <source>
        <dbReference type="ARBA" id="ARBA00023027"/>
    </source>
</evidence>
<gene>
    <name evidence="11" type="ORF">SAMN04488026_11242</name>
</gene>
<dbReference type="EC" id="1.4.1.1" evidence="2 5"/>
<dbReference type="EMBL" id="FNEK01000124">
    <property type="protein sequence ID" value="SDL86592.1"/>
    <property type="molecule type" value="Genomic_DNA"/>
</dbReference>
<name>A0A1G9NJ45_9RHOB</name>
<dbReference type="InterPro" id="IPR007886">
    <property type="entry name" value="AlaDH/PNT_N"/>
</dbReference>
<evidence type="ECO:0000256" key="5">
    <source>
        <dbReference type="PIRNR" id="PIRNR000183"/>
    </source>
</evidence>
<keyword evidence="8" id="KW-0547">Nucleotide-binding</keyword>
<proteinExistence type="inferred from homology"/>
<dbReference type="SMART" id="SM01002">
    <property type="entry name" value="AlaDh_PNT_C"/>
    <property type="match status" value="1"/>
</dbReference>
<comment type="similarity">
    <text evidence="1 5">Belongs to the AlaDH/PNT family.</text>
</comment>
<dbReference type="STRING" id="571298.SAMN04488026_11242"/>
<feature type="binding site" evidence="8">
    <location>
        <position position="220"/>
    </location>
    <ligand>
        <name>NAD(+)</name>
        <dbReference type="ChEBI" id="CHEBI:57540"/>
    </ligand>
</feature>
<feature type="binding site" evidence="8">
    <location>
        <begin position="239"/>
        <end position="240"/>
    </location>
    <ligand>
        <name>NAD(+)</name>
        <dbReference type="ChEBI" id="CHEBI:57540"/>
    </ligand>
</feature>
<dbReference type="NCBIfam" id="TIGR00518">
    <property type="entry name" value="alaDH"/>
    <property type="match status" value="1"/>
</dbReference>
<evidence type="ECO:0000256" key="1">
    <source>
        <dbReference type="ARBA" id="ARBA00005689"/>
    </source>
</evidence>
<keyword evidence="4 5" id="KW-0520">NAD</keyword>
<feature type="domain" description="Alanine dehydrogenase/pyridine nucleotide transhydrogenase N-terminal" evidence="10">
    <location>
        <begin position="4"/>
        <end position="137"/>
    </location>
</feature>
<dbReference type="Proteomes" id="UP000199382">
    <property type="component" value="Unassembled WGS sequence"/>
</dbReference>
<dbReference type="PANTHER" id="PTHR42795">
    <property type="entry name" value="ALANINE DEHYDROGENASE"/>
    <property type="match status" value="1"/>
</dbReference>
<feature type="domain" description="Alanine dehydrogenase/pyridine nucleotide transhydrogenase NAD(H)-binding" evidence="9">
    <location>
        <begin position="149"/>
        <end position="297"/>
    </location>
</feature>
<feature type="active site" description="Proton donor/acceptor" evidence="6">
    <location>
        <position position="270"/>
    </location>
</feature>
<evidence type="ECO:0000256" key="6">
    <source>
        <dbReference type="PIRSR" id="PIRSR000183-1"/>
    </source>
</evidence>
<dbReference type="RefSeq" id="WP_093164664.1">
    <property type="nucleotide sequence ID" value="NZ_FNEK01000124.1"/>
</dbReference>
<feature type="active site" description="Proton donor/acceptor" evidence="6">
    <location>
        <position position="96"/>
    </location>
</feature>
<dbReference type="GO" id="GO:0042853">
    <property type="term" value="P:L-alanine catabolic process"/>
    <property type="evidence" value="ECO:0007669"/>
    <property type="project" value="InterPro"/>
</dbReference>
<sequence>MLIGVPKEIKNHEYRVGLTPESVSELVGRGHSVQVETGAGIGIGADDEAYRTAGATIGATAAEIFEAAEMIVKVKEPQPAECAMLRPGQILYTYLHLAPDPEQTKALVASGVTAIAYETVTSPTGTLPLLKPMSQVAGRMSIQAGATALEKAHGGRGVLLGGVPGVQPGKVVVLGGGVVGFNAAQMAVGLGADVTILDRSPDVLERLATHFESRAKTAYSTQTRIAEMIAEADLVIGAVLIPGAAAPKLVTRADLALMKPGAVLVDVAIDQGGCFETSHATTHAEPTYEVDGIVHYCVANMPGAVARTSTYALNNVTLPHALRIADLGWQAALRRDAHLANGLNVWNGKITCDAVAEALGYETTPVSEALAG</sequence>
<accession>A0A1G9NJ45</accession>
<dbReference type="FunFam" id="3.40.50.720:FF:000049">
    <property type="entry name" value="Alanine dehydrogenase"/>
    <property type="match status" value="1"/>
</dbReference>
<dbReference type="PIRSF" id="PIRSF000183">
    <property type="entry name" value="Alanine_dh"/>
    <property type="match status" value="1"/>
</dbReference>
<dbReference type="CDD" id="cd05305">
    <property type="entry name" value="L-AlaDH"/>
    <property type="match status" value="1"/>
</dbReference>
<keyword evidence="3 5" id="KW-0560">Oxidoreductase</keyword>
<feature type="binding site" evidence="7">
    <location>
        <position position="75"/>
    </location>
    <ligand>
        <name>substrate</name>
    </ligand>
</feature>
<dbReference type="SUPFAM" id="SSF51735">
    <property type="entry name" value="NAD(P)-binding Rossmann-fold domains"/>
    <property type="match status" value="1"/>
</dbReference>
<dbReference type="PANTHER" id="PTHR42795:SF1">
    <property type="entry name" value="ALANINE DEHYDROGENASE"/>
    <property type="match status" value="1"/>
</dbReference>
<evidence type="ECO:0000256" key="3">
    <source>
        <dbReference type="ARBA" id="ARBA00023002"/>
    </source>
</evidence>
<reference evidence="11 12" key="1">
    <citation type="submission" date="2016-10" db="EMBL/GenBank/DDBJ databases">
        <authorList>
            <person name="de Groot N.N."/>
        </authorList>
    </citation>
    <scope>NUCLEOTIDE SEQUENCE [LARGE SCALE GENOMIC DNA]</scope>
    <source>
        <strain evidence="11 12">DSM 25294</strain>
    </source>
</reference>
<organism evidence="11 12">
    <name type="scientific">Aliiruegeria lutimaris</name>
    <dbReference type="NCBI Taxonomy" id="571298"/>
    <lineage>
        <taxon>Bacteria</taxon>
        <taxon>Pseudomonadati</taxon>
        <taxon>Pseudomonadota</taxon>
        <taxon>Alphaproteobacteria</taxon>
        <taxon>Rhodobacterales</taxon>
        <taxon>Roseobacteraceae</taxon>
        <taxon>Aliiruegeria</taxon>
    </lineage>
</organism>
<dbReference type="SMART" id="SM01003">
    <property type="entry name" value="AlaDh_PNT_N"/>
    <property type="match status" value="1"/>
</dbReference>
<dbReference type="GO" id="GO:0005886">
    <property type="term" value="C:plasma membrane"/>
    <property type="evidence" value="ECO:0007669"/>
    <property type="project" value="TreeGrafter"/>
</dbReference>
<dbReference type="InterPro" id="IPR007698">
    <property type="entry name" value="AlaDH/PNT_NAD(H)-bd"/>
</dbReference>
<feature type="binding site" evidence="7">
    <location>
        <position position="15"/>
    </location>
    <ligand>
        <name>substrate</name>
    </ligand>
</feature>
<feature type="binding site" evidence="8">
    <location>
        <begin position="298"/>
        <end position="301"/>
    </location>
    <ligand>
        <name>NAD(+)</name>
        <dbReference type="ChEBI" id="CHEBI:57540"/>
    </ligand>
</feature>
<evidence type="ECO:0000259" key="9">
    <source>
        <dbReference type="SMART" id="SM01002"/>
    </source>
</evidence>
<evidence type="ECO:0000313" key="11">
    <source>
        <dbReference type="EMBL" id="SDL86592.1"/>
    </source>
</evidence>
<feature type="binding site" evidence="8">
    <location>
        <begin position="267"/>
        <end position="270"/>
    </location>
    <ligand>
        <name>NAD(+)</name>
        <dbReference type="ChEBI" id="CHEBI:57540"/>
    </ligand>
</feature>
<evidence type="ECO:0000313" key="12">
    <source>
        <dbReference type="Proteomes" id="UP000199382"/>
    </source>
</evidence>
<evidence type="ECO:0000259" key="10">
    <source>
        <dbReference type="SMART" id="SM01003"/>
    </source>
</evidence>
<dbReference type="InterPro" id="IPR008141">
    <property type="entry name" value="Ala_DH"/>
</dbReference>
<protein>
    <recommendedName>
        <fullName evidence="2 5">Alanine dehydrogenase</fullName>
        <ecNumber evidence="2 5">1.4.1.1</ecNumber>
    </recommendedName>
</protein>